<evidence type="ECO:0000313" key="4">
    <source>
        <dbReference type="Proteomes" id="UP001500994"/>
    </source>
</evidence>
<keyword evidence="1 2" id="KW-0808">Transferase</keyword>
<keyword evidence="2" id="KW-0328">Glycosyltransferase</keyword>
<dbReference type="PROSITE" id="PS00375">
    <property type="entry name" value="UDPGT"/>
    <property type="match status" value="1"/>
</dbReference>
<dbReference type="PANTHER" id="PTHR48050">
    <property type="entry name" value="STEROL 3-BETA-GLUCOSYLTRANSFERASE"/>
    <property type="match status" value="1"/>
</dbReference>
<dbReference type="Proteomes" id="UP001500994">
    <property type="component" value="Unassembled WGS sequence"/>
</dbReference>
<dbReference type="InterPro" id="IPR035595">
    <property type="entry name" value="UDP_glycos_trans_CS"/>
</dbReference>
<comment type="similarity">
    <text evidence="2">Belongs to the UDP-glycosyltransferase family.</text>
</comment>
<organism evidence="3 4">
    <name type="scientific">Streptomyces lunalinharesii</name>
    <dbReference type="NCBI Taxonomy" id="333384"/>
    <lineage>
        <taxon>Bacteria</taxon>
        <taxon>Bacillati</taxon>
        <taxon>Actinomycetota</taxon>
        <taxon>Actinomycetes</taxon>
        <taxon>Kitasatosporales</taxon>
        <taxon>Streptomycetaceae</taxon>
        <taxon>Streptomyces</taxon>
    </lineage>
</organism>
<reference evidence="3 4" key="1">
    <citation type="journal article" date="2019" name="Int. J. Syst. Evol. Microbiol.">
        <title>The Global Catalogue of Microorganisms (GCM) 10K type strain sequencing project: providing services to taxonomists for standard genome sequencing and annotation.</title>
        <authorList>
            <consortium name="The Broad Institute Genomics Platform"/>
            <consortium name="The Broad Institute Genome Sequencing Center for Infectious Disease"/>
            <person name="Wu L."/>
            <person name="Ma J."/>
        </authorList>
    </citation>
    <scope>NUCLEOTIDE SEQUENCE [LARGE SCALE GENOMIC DNA]</scope>
    <source>
        <strain evidence="3 4">JCM 16374</strain>
    </source>
</reference>
<evidence type="ECO:0008006" key="5">
    <source>
        <dbReference type="Google" id="ProtNLM"/>
    </source>
</evidence>
<dbReference type="CDD" id="cd03784">
    <property type="entry name" value="GT1_Gtf-like"/>
    <property type="match status" value="1"/>
</dbReference>
<dbReference type="InterPro" id="IPR050426">
    <property type="entry name" value="Glycosyltransferase_28"/>
</dbReference>
<proteinExistence type="inferred from homology"/>
<evidence type="ECO:0000313" key="3">
    <source>
        <dbReference type="EMBL" id="GAA2689815.1"/>
    </source>
</evidence>
<dbReference type="SUPFAM" id="SSF53756">
    <property type="entry name" value="UDP-Glycosyltransferase/glycogen phosphorylase"/>
    <property type="match status" value="1"/>
</dbReference>
<dbReference type="EMBL" id="BAAARK010000049">
    <property type="protein sequence ID" value="GAA2689815.1"/>
    <property type="molecule type" value="Genomic_DNA"/>
</dbReference>
<keyword evidence="4" id="KW-1185">Reference proteome</keyword>
<name>A0ABN3T083_9ACTN</name>
<protein>
    <recommendedName>
        <fullName evidence="5">N-glycosyltransferase</fullName>
    </recommendedName>
</protein>
<comment type="caution">
    <text evidence="3">The sequence shown here is derived from an EMBL/GenBank/DDBJ whole genome shotgun (WGS) entry which is preliminary data.</text>
</comment>
<accession>A0ABN3T083</accession>
<dbReference type="RefSeq" id="WP_344584064.1">
    <property type="nucleotide sequence ID" value="NZ_BAAARK010000049.1"/>
</dbReference>
<evidence type="ECO:0000256" key="1">
    <source>
        <dbReference type="ARBA" id="ARBA00022679"/>
    </source>
</evidence>
<sequence>MRAVLPVVRALVQAGHEVLVVLPTHLTTVFDGSGARVEPAMPNLVDAMVAEAAKLPATAGDGTLSPEDFTAPRVKMMDFVAGPHLCGTYQAVLPLAQDFRPDLVLRDGGELCGVLVAEKLGIPHISAPSGTGNIIDPESANELLNQRRKEVGLRERADVWSLYAHGRLDCVPHAYSFAEYPVPPAFTYRQPTPGPGQHVLPAELAALSGDKPIVPASVGSSLPVLLEMQARGLDLPDDMLEPAETFHAIVKALSSVDCHVVVSTGGVHIDTAELGPNIRLMDFVPQPLLLQHTQLFLTHCGYNSIREAIRAGTPMAALPQFGDQHHNANRLAEMGLGEWITDVSPSGVATVVEQVLHDKKIRQNVRTAQRAMLDLPDIETAVTHLECLAARTTAPRS</sequence>
<dbReference type="PANTHER" id="PTHR48050:SF13">
    <property type="entry name" value="STEROL 3-BETA-GLUCOSYLTRANSFERASE UGT80A2"/>
    <property type="match status" value="1"/>
</dbReference>
<gene>
    <name evidence="3" type="ORF">GCM10009864_74780</name>
</gene>
<dbReference type="Pfam" id="PF00201">
    <property type="entry name" value="UDPGT"/>
    <property type="match status" value="1"/>
</dbReference>
<dbReference type="InterPro" id="IPR002213">
    <property type="entry name" value="UDP_glucos_trans"/>
</dbReference>
<evidence type="ECO:0000256" key="2">
    <source>
        <dbReference type="RuleBase" id="RU003718"/>
    </source>
</evidence>
<dbReference type="Gene3D" id="3.40.50.2000">
    <property type="entry name" value="Glycogen Phosphorylase B"/>
    <property type="match status" value="2"/>
</dbReference>